<gene>
    <name evidence="6" type="ORF">AAFH96_04870</name>
</gene>
<dbReference type="Gene3D" id="3.40.50.150">
    <property type="entry name" value="Vaccinia Virus protein VP39"/>
    <property type="match status" value="1"/>
</dbReference>
<accession>A0ABV5CNQ0</accession>
<dbReference type="GO" id="GO:0008168">
    <property type="term" value="F:methyltransferase activity"/>
    <property type="evidence" value="ECO:0007669"/>
    <property type="project" value="UniProtKB-KW"/>
</dbReference>
<dbReference type="Pfam" id="PF08100">
    <property type="entry name" value="Dimerisation"/>
    <property type="match status" value="1"/>
</dbReference>
<keyword evidence="7" id="KW-1185">Reference proteome</keyword>
<proteinExistence type="predicted"/>
<dbReference type="Proteomes" id="UP001582793">
    <property type="component" value="Unassembled WGS sequence"/>
</dbReference>
<dbReference type="RefSeq" id="WP_375733191.1">
    <property type="nucleotide sequence ID" value="NZ_JBCGDC010000009.1"/>
</dbReference>
<dbReference type="InterPro" id="IPR012967">
    <property type="entry name" value="COMT_dimerisation"/>
</dbReference>
<dbReference type="Pfam" id="PF00891">
    <property type="entry name" value="Methyltransf_2"/>
    <property type="match status" value="1"/>
</dbReference>
<sequence length="356" mass="38867">MSTAPLSHRALMSLLANGTKAMDVLATALDIGLLDALEKGPVSLAELADRFDLRPLRLYKFLDCLESLGFVEREEPTDDIAQATYRADQGLAAAAEAVVGPNAIERDRDRYPWRTLHGRLTESLRGEVSIPADDFAFPPTTPEQTAAFERSMAVGLGPVVETFHRHAGRLWAGRRRLLDIGGGDGTLAARLLDHTPDLAVDVYNLPAVAPLVEQTRSRSGHPDRLGFVAGDFLAEPLPTGYDAMAFVRVLHDWATPVSRRLVEKAYAALPPGGLLLICEEFRTPDRLAMQFFWTYFQIGADSSVSRLREVDFYTGLLAETGFDRIAVLPGTWEVVVAYKPDDRTAGGPPVAGVGRT</sequence>
<evidence type="ECO:0000256" key="1">
    <source>
        <dbReference type="ARBA" id="ARBA00022603"/>
    </source>
</evidence>
<protein>
    <submittedName>
        <fullName evidence="6">Methyltransferase</fullName>
    </submittedName>
</protein>
<reference evidence="6 7" key="1">
    <citation type="submission" date="2024-04" db="EMBL/GenBank/DDBJ databases">
        <title>Polymorphospora sp. isolated from Baiyangdian Lake in Xiong'an New Area.</title>
        <authorList>
            <person name="Zhang X."/>
            <person name="Liu J."/>
        </authorList>
    </citation>
    <scope>NUCLEOTIDE SEQUENCE [LARGE SCALE GENOMIC DNA]</scope>
    <source>
        <strain evidence="6 7">2-325</strain>
    </source>
</reference>
<feature type="domain" description="O-methyltransferase dimerisation" evidence="5">
    <location>
        <begin position="15"/>
        <end position="86"/>
    </location>
</feature>
<evidence type="ECO:0000256" key="2">
    <source>
        <dbReference type="ARBA" id="ARBA00022679"/>
    </source>
</evidence>
<feature type="domain" description="O-methyltransferase C-terminal" evidence="4">
    <location>
        <begin position="171"/>
        <end position="290"/>
    </location>
</feature>
<dbReference type="PANTHER" id="PTHR43712:SF2">
    <property type="entry name" value="O-METHYLTRANSFERASE CICE"/>
    <property type="match status" value="1"/>
</dbReference>
<keyword evidence="1 6" id="KW-0489">Methyltransferase</keyword>
<evidence type="ECO:0000256" key="3">
    <source>
        <dbReference type="ARBA" id="ARBA00022691"/>
    </source>
</evidence>
<dbReference type="CDD" id="cd02440">
    <property type="entry name" value="AdoMet_MTases"/>
    <property type="match status" value="1"/>
</dbReference>
<organism evidence="6 7">
    <name type="scientific">Polymorphospora lycopeni</name>
    <dbReference type="NCBI Taxonomy" id="3140240"/>
    <lineage>
        <taxon>Bacteria</taxon>
        <taxon>Bacillati</taxon>
        <taxon>Actinomycetota</taxon>
        <taxon>Actinomycetes</taxon>
        <taxon>Micromonosporales</taxon>
        <taxon>Micromonosporaceae</taxon>
        <taxon>Polymorphospora</taxon>
    </lineage>
</organism>
<dbReference type="InterPro" id="IPR029063">
    <property type="entry name" value="SAM-dependent_MTases_sf"/>
</dbReference>
<dbReference type="PROSITE" id="PS51683">
    <property type="entry name" value="SAM_OMT_II"/>
    <property type="match status" value="1"/>
</dbReference>
<dbReference type="InterPro" id="IPR036388">
    <property type="entry name" value="WH-like_DNA-bd_sf"/>
</dbReference>
<dbReference type="PIRSF" id="PIRSF005739">
    <property type="entry name" value="O-mtase"/>
    <property type="match status" value="1"/>
</dbReference>
<evidence type="ECO:0000259" key="5">
    <source>
        <dbReference type="Pfam" id="PF08100"/>
    </source>
</evidence>
<evidence type="ECO:0000313" key="7">
    <source>
        <dbReference type="Proteomes" id="UP001582793"/>
    </source>
</evidence>
<dbReference type="Gene3D" id="1.10.10.10">
    <property type="entry name" value="Winged helix-like DNA-binding domain superfamily/Winged helix DNA-binding domain"/>
    <property type="match status" value="1"/>
</dbReference>
<dbReference type="SUPFAM" id="SSF46785">
    <property type="entry name" value="Winged helix' DNA-binding domain"/>
    <property type="match status" value="1"/>
</dbReference>
<dbReference type="InterPro" id="IPR036390">
    <property type="entry name" value="WH_DNA-bd_sf"/>
</dbReference>
<dbReference type="PANTHER" id="PTHR43712">
    <property type="entry name" value="PUTATIVE (AFU_ORTHOLOGUE AFUA_4G14580)-RELATED"/>
    <property type="match status" value="1"/>
</dbReference>
<dbReference type="InterPro" id="IPR001077">
    <property type="entry name" value="COMT_C"/>
</dbReference>
<dbReference type="EMBL" id="JBCGDC010000009">
    <property type="protein sequence ID" value="MFB6392433.1"/>
    <property type="molecule type" value="Genomic_DNA"/>
</dbReference>
<evidence type="ECO:0000259" key="4">
    <source>
        <dbReference type="Pfam" id="PF00891"/>
    </source>
</evidence>
<comment type="caution">
    <text evidence="6">The sequence shown here is derived from an EMBL/GenBank/DDBJ whole genome shotgun (WGS) entry which is preliminary data.</text>
</comment>
<keyword evidence="2" id="KW-0808">Transferase</keyword>
<name>A0ABV5CNQ0_9ACTN</name>
<keyword evidence="3" id="KW-0949">S-adenosyl-L-methionine</keyword>
<dbReference type="SUPFAM" id="SSF53335">
    <property type="entry name" value="S-adenosyl-L-methionine-dependent methyltransferases"/>
    <property type="match status" value="1"/>
</dbReference>
<evidence type="ECO:0000313" key="6">
    <source>
        <dbReference type="EMBL" id="MFB6392433.1"/>
    </source>
</evidence>
<dbReference type="GO" id="GO:0032259">
    <property type="term" value="P:methylation"/>
    <property type="evidence" value="ECO:0007669"/>
    <property type="project" value="UniProtKB-KW"/>
</dbReference>
<dbReference type="InterPro" id="IPR016461">
    <property type="entry name" value="COMT-like"/>
</dbReference>